<dbReference type="EMBL" id="JBHTBR010000002">
    <property type="protein sequence ID" value="MFC7290030.1"/>
    <property type="molecule type" value="Genomic_DNA"/>
</dbReference>
<evidence type="ECO:0000256" key="2">
    <source>
        <dbReference type="ARBA" id="ARBA00014569"/>
    </source>
</evidence>
<dbReference type="InterPro" id="IPR008264">
    <property type="entry name" value="Beta_glucanase"/>
</dbReference>
<keyword evidence="11" id="KW-1185">Reference proteome</keyword>
<dbReference type="Pfam" id="PF00722">
    <property type="entry name" value="Glyco_hydro_16"/>
    <property type="match status" value="1"/>
</dbReference>
<evidence type="ECO:0000256" key="6">
    <source>
        <dbReference type="ARBA" id="ARBA00029771"/>
    </source>
</evidence>
<name>A0ABW2IGN6_9PROT</name>
<feature type="domain" description="GH16" evidence="9">
    <location>
        <begin position="43"/>
        <end position="281"/>
    </location>
</feature>
<proteinExistence type="inferred from homology"/>
<dbReference type="PRINTS" id="PR00737">
    <property type="entry name" value="GLHYDRLASE16"/>
</dbReference>
<evidence type="ECO:0000256" key="3">
    <source>
        <dbReference type="ARBA" id="ARBA00022801"/>
    </source>
</evidence>
<keyword evidence="4" id="KW-0326">Glycosidase</keyword>
<protein>
    <recommendedName>
        <fullName evidence="2">Beta-glucanase</fullName>
    </recommendedName>
    <alternativeName>
        <fullName evidence="7">1,3-1,4-beta-D-glucan 4-glucanohydrolase</fullName>
    </alternativeName>
    <alternativeName>
        <fullName evidence="6">Endo-beta-1,3-1,4 glucanase</fullName>
    </alternativeName>
    <alternativeName>
        <fullName evidence="5">Lichenase</fullName>
    </alternativeName>
</protein>
<keyword evidence="3" id="KW-0378">Hydrolase</keyword>
<gene>
    <name evidence="10" type="ORF">ACFQS8_00215</name>
</gene>
<evidence type="ECO:0000256" key="5">
    <source>
        <dbReference type="ARBA" id="ARBA00029722"/>
    </source>
</evidence>
<feature type="chain" id="PRO_5045968138" description="Beta-glucanase" evidence="8">
    <location>
        <begin position="25"/>
        <end position="311"/>
    </location>
</feature>
<dbReference type="SUPFAM" id="SSF49899">
    <property type="entry name" value="Concanavalin A-like lectins/glucanases"/>
    <property type="match status" value="1"/>
</dbReference>
<dbReference type="PROSITE" id="PS51762">
    <property type="entry name" value="GH16_2"/>
    <property type="match status" value="1"/>
</dbReference>
<dbReference type="InterPro" id="IPR013320">
    <property type="entry name" value="ConA-like_dom_sf"/>
</dbReference>
<dbReference type="Proteomes" id="UP001596492">
    <property type="component" value="Unassembled WGS sequence"/>
</dbReference>
<dbReference type="InterPro" id="IPR008263">
    <property type="entry name" value="GH16_AS"/>
</dbReference>
<keyword evidence="8" id="KW-0732">Signal</keyword>
<evidence type="ECO:0000313" key="11">
    <source>
        <dbReference type="Proteomes" id="UP001596492"/>
    </source>
</evidence>
<dbReference type="Gene3D" id="2.60.120.200">
    <property type="match status" value="1"/>
</dbReference>
<dbReference type="PANTHER" id="PTHR31062">
    <property type="entry name" value="XYLOGLUCAN ENDOTRANSGLUCOSYLASE/HYDROLASE PROTEIN 8-RELATED"/>
    <property type="match status" value="1"/>
</dbReference>
<evidence type="ECO:0000259" key="9">
    <source>
        <dbReference type="PROSITE" id="PS51762"/>
    </source>
</evidence>
<dbReference type="InterPro" id="IPR044791">
    <property type="entry name" value="Beta-glucanase/XTH"/>
</dbReference>
<comment type="caution">
    <text evidence="10">The sequence shown here is derived from an EMBL/GenBank/DDBJ whole genome shotgun (WGS) entry which is preliminary data.</text>
</comment>
<evidence type="ECO:0000256" key="4">
    <source>
        <dbReference type="ARBA" id="ARBA00023295"/>
    </source>
</evidence>
<sequence>MNFFKSRQLSGSLLMVSLSALLTASSVTTFGVFASAEKANSEIHSDQIPYSNPNNRELLDSFVKTFEAGHDYTKWYISNFIIEDDFFQNGWTTDNTIFMENGDVALALTHRKMAKKPFSGAEYQKKGWSQYGRYETIMTSAPGSGIVTGFFTHTNDYFKDPHDEIDIEFLGKDTQSVQFNIYRDGREMGGHTIKLPYDASEEFHLYAFEWTPTEVRWFIDDKLMFTATDRDFDIPDAPQRLMMQIWTGNIFEWHGKARFADGASAVFRCVSYTRLNDDSAEKCSDKPELLSQSVVELIENGEITKTAQNNN</sequence>
<accession>A0ABW2IGN6</accession>
<dbReference type="RefSeq" id="WP_382164582.1">
    <property type="nucleotide sequence ID" value="NZ_JBHTBR010000002.1"/>
</dbReference>
<evidence type="ECO:0000256" key="7">
    <source>
        <dbReference type="ARBA" id="ARBA00031665"/>
    </source>
</evidence>
<feature type="signal peptide" evidence="8">
    <location>
        <begin position="1"/>
        <end position="24"/>
    </location>
</feature>
<dbReference type="InterPro" id="IPR000757">
    <property type="entry name" value="Beta-glucanase-like"/>
</dbReference>
<comment type="similarity">
    <text evidence="1">Belongs to the glycosyl hydrolase 16 family.</text>
</comment>
<reference evidence="11" key="1">
    <citation type="journal article" date="2019" name="Int. J. Syst. Evol. Microbiol.">
        <title>The Global Catalogue of Microorganisms (GCM) 10K type strain sequencing project: providing services to taxonomists for standard genome sequencing and annotation.</title>
        <authorList>
            <consortium name="The Broad Institute Genomics Platform"/>
            <consortium name="The Broad Institute Genome Sequencing Center for Infectious Disease"/>
            <person name="Wu L."/>
            <person name="Ma J."/>
        </authorList>
    </citation>
    <scope>NUCLEOTIDE SEQUENCE [LARGE SCALE GENOMIC DNA]</scope>
    <source>
        <strain evidence="11">CCUG 51308</strain>
    </source>
</reference>
<evidence type="ECO:0000256" key="8">
    <source>
        <dbReference type="SAM" id="SignalP"/>
    </source>
</evidence>
<organism evidence="10 11">
    <name type="scientific">Hirschia litorea</name>
    <dbReference type="NCBI Taxonomy" id="1199156"/>
    <lineage>
        <taxon>Bacteria</taxon>
        <taxon>Pseudomonadati</taxon>
        <taxon>Pseudomonadota</taxon>
        <taxon>Alphaproteobacteria</taxon>
        <taxon>Hyphomonadales</taxon>
        <taxon>Hyphomonadaceae</taxon>
        <taxon>Hirschia</taxon>
    </lineage>
</organism>
<dbReference type="PROSITE" id="PS01034">
    <property type="entry name" value="GH16_1"/>
    <property type="match status" value="1"/>
</dbReference>
<evidence type="ECO:0000313" key="10">
    <source>
        <dbReference type="EMBL" id="MFC7290030.1"/>
    </source>
</evidence>
<evidence type="ECO:0000256" key="1">
    <source>
        <dbReference type="ARBA" id="ARBA00006865"/>
    </source>
</evidence>